<evidence type="ECO:0000313" key="2">
    <source>
        <dbReference type="Proteomes" id="UP000012112"/>
    </source>
</evidence>
<dbReference type="RefSeq" id="WP_002178061.1">
    <property type="nucleotide sequence ID" value="NZ_AKWD02000030.1"/>
</dbReference>
<protein>
    <submittedName>
        <fullName evidence="1">Uncharacterized protein</fullName>
    </submittedName>
</protein>
<sequence length="137" mass="16020">MNFPIEKIIIETTSPDIFLKEEGQIVKFLRTENVTYDLVDEGLAFGEEDYFVLVTSLIIFIKESVYSGIVYDLIKLKIMEIYEKITPQNRENTFIDAEFYENGALKRIQLANSLNGVIKIRNHKGKWIKIKMKNDHK</sequence>
<reference evidence="1 2" key="1">
    <citation type="submission" date="2013-01" db="EMBL/GenBank/DDBJ databases">
        <authorList>
            <person name="Harkins D.M."/>
            <person name="Durkin A.S."/>
            <person name="Brinkac L.M."/>
            <person name="Haft D.H."/>
            <person name="Selengut J.D."/>
            <person name="Sanka R."/>
            <person name="DePew J."/>
            <person name="Purushe J."/>
            <person name="Matthias M.A."/>
            <person name="Vinetz J.M."/>
            <person name="Sutton G.G."/>
            <person name="Nierman W.C."/>
            <person name="Fouts D.E."/>
        </authorList>
    </citation>
    <scope>NUCLEOTIDE SEQUENCE [LARGE SCALE GENOMIC DNA]</scope>
    <source>
        <strain evidence="1 2">HAI1536</strain>
    </source>
</reference>
<accession>M6VWZ3</accession>
<evidence type="ECO:0000313" key="1">
    <source>
        <dbReference type="EMBL" id="EMO54048.1"/>
    </source>
</evidence>
<dbReference type="AlphaFoldDB" id="M6VWZ3"/>
<organism evidence="1 2">
    <name type="scientific">Leptospira noguchii</name>
    <dbReference type="NCBI Taxonomy" id="28182"/>
    <lineage>
        <taxon>Bacteria</taxon>
        <taxon>Pseudomonadati</taxon>
        <taxon>Spirochaetota</taxon>
        <taxon>Spirochaetia</taxon>
        <taxon>Leptospirales</taxon>
        <taxon>Leptospiraceae</taxon>
        <taxon>Leptospira</taxon>
    </lineage>
</organism>
<name>M6VWZ3_9LEPT</name>
<dbReference type="EMBL" id="AKWD02000030">
    <property type="protein sequence ID" value="EMO54048.1"/>
    <property type="molecule type" value="Genomic_DNA"/>
</dbReference>
<gene>
    <name evidence="1" type="ORF">LEP1GSC172_4036</name>
</gene>
<comment type="caution">
    <text evidence="1">The sequence shown here is derived from an EMBL/GenBank/DDBJ whole genome shotgun (WGS) entry which is preliminary data.</text>
</comment>
<proteinExistence type="predicted"/>
<dbReference type="Proteomes" id="UP000012112">
    <property type="component" value="Unassembled WGS sequence"/>
</dbReference>